<organism evidence="2 3">
    <name type="scientific">Yoonia vestfoldensis</name>
    <dbReference type="NCBI Taxonomy" id="245188"/>
    <lineage>
        <taxon>Bacteria</taxon>
        <taxon>Pseudomonadati</taxon>
        <taxon>Pseudomonadota</taxon>
        <taxon>Alphaproteobacteria</taxon>
        <taxon>Rhodobacterales</taxon>
        <taxon>Paracoccaceae</taxon>
        <taxon>Yoonia</taxon>
    </lineage>
</organism>
<dbReference type="EMBL" id="CP021431">
    <property type="protein sequence ID" value="ARU01463.1"/>
    <property type="molecule type" value="Genomic_DNA"/>
</dbReference>
<dbReference type="InterPro" id="IPR009506">
    <property type="entry name" value="YjiS-like"/>
</dbReference>
<dbReference type="AlphaFoldDB" id="A0A1Y0ECZ8"/>
<evidence type="ECO:0000313" key="2">
    <source>
        <dbReference type="EMBL" id="ARU01463.1"/>
    </source>
</evidence>
<name>A0A1Y0ECZ8_9RHOB</name>
<reference evidence="2 3" key="1">
    <citation type="submission" date="2017-05" db="EMBL/GenBank/DDBJ databases">
        <title>Genome Sequence of Loktanella vestfoldensis Strain SMR4r Isolated from a Culture of the Diatom Skeletonema marinoi.</title>
        <authorList>
            <person name="Topel M."/>
            <person name="Pinder M.I.M."/>
            <person name="Johansson O.N."/>
            <person name="Kourtchenko O."/>
            <person name="Godhe A."/>
            <person name="Clarke A.K."/>
        </authorList>
    </citation>
    <scope>NUCLEOTIDE SEQUENCE [LARGE SCALE GENOMIC DNA]</scope>
    <source>
        <strain evidence="2 3">SMR4r</strain>
    </source>
</reference>
<proteinExistence type="predicted"/>
<evidence type="ECO:0000313" key="3">
    <source>
        <dbReference type="Proteomes" id="UP000195273"/>
    </source>
</evidence>
<dbReference type="Proteomes" id="UP000195273">
    <property type="component" value="Chromosome"/>
</dbReference>
<evidence type="ECO:0000259" key="1">
    <source>
        <dbReference type="Pfam" id="PF06568"/>
    </source>
</evidence>
<keyword evidence="3" id="KW-1185">Reference proteome</keyword>
<dbReference type="RefSeq" id="WP_237331765.1">
    <property type="nucleotide sequence ID" value="NZ_CP021431.1"/>
</dbReference>
<gene>
    <name evidence="2" type="ORF">LOKVESSMR4R_02155</name>
</gene>
<dbReference type="Pfam" id="PF06568">
    <property type="entry name" value="YjiS-like"/>
    <property type="match status" value="1"/>
</dbReference>
<dbReference type="KEGG" id="lvs:LOKVESSMR4R_02155"/>
<accession>A0A1Y0ECZ8</accession>
<feature type="domain" description="YjiS-like" evidence="1">
    <location>
        <begin position="19"/>
        <end position="53"/>
    </location>
</feature>
<sequence length="71" mass="8201">MASFTQAGLCTQPHHRLSLWSRIMQAVSLARQRRALARLDRHMLCDIGITPDAAQQEAAKPIWDVPRHWRQ</sequence>
<protein>
    <recommendedName>
        <fullName evidence="1">YjiS-like domain-containing protein</fullName>
    </recommendedName>
</protein>